<dbReference type="AlphaFoldDB" id="A0A2N1NK56"/>
<comment type="caution">
    <text evidence="2">The sequence shown here is derived from an EMBL/GenBank/DDBJ whole genome shotgun (WGS) entry which is preliminary data.</text>
</comment>
<sequence length="62" mass="7084">MNPIYLNHQFSDSENHGPNFNQNTTMETSSRMNISSAQHNNININPSNPQEILINTPYPIIE</sequence>
<proteinExistence type="predicted"/>
<accession>A0A2N1NK56</accession>
<evidence type="ECO:0000313" key="3">
    <source>
        <dbReference type="Proteomes" id="UP000233469"/>
    </source>
</evidence>
<name>A0A2N1NK56_9GLOM</name>
<dbReference type="EMBL" id="LLXL01000318">
    <property type="protein sequence ID" value="PKK74214.1"/>
    <property type="molecule type" value="Genomic_DNA"/>
</dbReference>
<reference evidence="2 3" key="1">
    <citation type="submission" date="2016-04" db="EMBL/GenBank/DDBJ databases">
        <title>Genome analyses suggest a sexual origin of heterokaryosis in a supposedly ancient asexual fungus.</title>
        <authorList>
            <person name="Ropars J."/>
            <person name="Sedzielewska K."/>
            <person name="Noel J."/>
            <person name="Charron P."/>
            <person name="Farinelli L."/>
            <person name="Marton T."/>
            <person name="Kruger M."/>
            <person name="Pelin A."/>
            <person name="Brachmann A."/>
            <person name="Corradi N."/>
        </authorList>
    </citation>
    <scope>NUCLEOTIDE SEQUENCE [LARGE SCALE GENOMIC DNA]</scope>
    <source>
        <strain evidence="2 3">C2</strain>
    </source>
</reference>
<gene>
    <name evidence="2" type="ORF">RhiirC2_775045</name>
</gene>
<protein>
    <submittedName>
        <fullName evidence="2">Uncharacterized protein</fullName>
    </submittedName>
</protein>
<reference evidence="2 3" key="2">
    <citation type="submission" date="2017-10" db="EMBL/GenBank/DDBJ databases">
        <title>Extensive intraspecific genome diversity in a model arbuscular mycorrhizal fungus.</title>
        <authorList>
            <person name="Chen E.C.H."/>
            <person name="Morin E."/>
            <person name="Baudet D."/>
            <person name="Noel J."/>
            <person name="Ndikumana S."/>
            <person name="Charron P."/>
            <person name="St-Onge C."/>
            <person name="Giorgi J."/>
            <person name="Grigoriev I.V."/>
            <person name="Roux C."/>
            <person name="Martin F.M."/>
            <person name="Corradi N."/>
        </authorList>
    </citation>
    <scope>NUCLEOTIDE SEQUENCE [LARGE SCALE GENOMIC DNA]</scope>
    <source>
        <strain evidence="2 3">C2</strain>
    </source>
</reference>
<organism evidence="2 3">
    <name type="scientific">Rhizophagus irregularis</name>
    <dbReference type="NCBI Taxonomy" id="588596"/>
    <lineage>
        <taxon>Eukaryota</taxon>
        <taxon>Fungi</taxon>
        <taxon>Fungi incertae sedis</taxon>
        <taxon>Mucoromycota</taxon>
        <taxon>Glomeromycotina</taxon>
        <taxon>Glomeromycetes</taxon>
        <taxon>Glomerales</taxon>
        <taxon>Glomeraceae</taxon>
        <taxon>Rhizophagus</taxon>
    </lineage>
</organism>
<feature type="region of interest" description="Disordered" evidence="1">
    <location>
        <begin position="11"/>
        <end position="31"/>
    </location>
</feature>
<evidence type="ECO:0000256" key="1">
    <source>
        <dbReference type="SAM" id="MobiDB-lite"/>
    </source>
</evidence>
<dbReference type="Proteomes" id="UP000233469">
    <property type="component" value="Unassembled WGS sequence"/>
</dbReference>
<evidence type="ECO:0000313" key="2">
    <source>
        <dbReference type="EMBL" id="PKK74214.1"/>
    </source>
</evidence>